<dbReference type="GeneID" id="24565559"/>
<sequence length="95" mass="11101">MGNNKYHEEPIGCEPSKNCMCIVDPVVLAVIFFIYYLVTHPLPDLQKARDYFSDILGTRKFRFIPRSELDVPKITHITEEMDINPYSFFPSKDLM</sequence>
<evidence type="ECO:0000313" key="3">
    <source>
        <dbReference type="Proteomes" id="UP000033188"/>
    </source>
</evidence>
<protein>
    <submittedName>
        <fullName evidence="2">Uncharacterized protein</fullName>
    </submittedName>
</protein>
<dbReference type="KEGG" id="bbig:BBBOND_0309210"/>
<evidence type="ECO:0000313" key="2">
    <source>
        <dbReference type="EMBL" id="CDR97018.1"/>
    </source>
</evidence>
<reference evidence="3" key="1">
    <citation type="journal article" date="2014" name="Nucleic Acids Res.">
        <title>The evolutionary dynamics of variant antigen genes in Babesia reveal a history of genomic innovation underlying host-parasite interaction.</title>
        <authorList>
            <person name="Jackson A.P."/>
            <person name="Otto T.D."/>
            <person name="Darby A."/>
            <person name="Ramaprasad A."/>
            <person name="Xia D."/>
            <person name="Echaide I.E."/>
            <person name="Farber M."/>
            <person name="Gahlot S."/>
            <person name="Gamble J."/>
            <person name="Gupta D."/>
            <person name="Gupta Y."/>
            <person name="Jackson L."/>
            <person name="Malandrin L."/>
            <person name="Malas T.B."/>
            <person name="Moussa E."/>
            <person name="Nair M."/>
            <person name="Reid A.J."/>
            <person name="Sanders M."/>
            <person name="Sharma J."/>
            <person name="Tracey A."/>
            <person name="Quail M.A."/>
            <person name="Weir W."/>
            <person name="Wastling J.M."/>
            <person name="Hall N."/>
            <person name="Willadsen P."/>
            <person name="Lingelbach K."/>
            <person name="Shiels B."/>
            <person name="Tait A."/>
            <person name="Berriman M."/>
            <person name="Allred D.R."/>
            <person name="Pain A."/>
        </authorList>
    </citation>
    <scope>NUCLEOTIDE SEQUENCE [LARGE SCALE GENOMIC DNA]</scope>
    <source>
        <strain evidence="3">Bond</strain>
    </source>
</reference>
<keyword evidence="1" id="KW-1133">Transmembrane helix</keyword>
<name>A0A061D8Z2_BABBI</name>
<dbReference type="Proteomes" id="UP000033188">
    <property type="component" value="Chromosome 3"/>
</dbReference>
<dbReference type="EMBL" id="LK391709">
    <property type="protein sequence ID" value="CDR97018.1"/>
    <property type="molecule type" value="Genomic_DNA"/>
</dbReference>
<keyword evidence="1" id="KW-0812">Transmembrane</keyword>
<dbReference type="VEuPathDB" id="PiroplasmaDB:BBBOND_0309210"/>
<proteinExistence type="predicted"/>
<keyword evidence="3" id="KW-1185">Reference proteome</keyword>
<dbReference type="RefSeq" id="XP_012769204.1">
    <property type="nucleotide sequence ID" value="XM_012913750.1"/>
</dbReference>
<evidence type="ECO:0000256" key="1">
    <source>
        <dbReference type="SAM" id="Phobius"/>
    </source>
</evidence>
<dbReference type="AlphaFoldDB" id="A0A061D8Z2"/>
<keyword evidence="1" id="KW-0472">Membrane</keyword>
<feature type="transmembrane region" description="Helical" evidence="1">
    <location>
        <begin position="21"/>
        <end position="38"/>
    </location>
</feature>
<accession>A0A061D8Z2</accession>
<gene>
    <name evidence="2" type="ORF">BBBOND_0309210</name>
</gene>
<organism evidence="2 3">
    <name type="scientific">Babesia bigemina</name>
    <dbReference type="NCBI Taxonomy" id="5866"/>
    <lineage>
        <taxon>Eukaryota</taxon>
        <taxon>Sar</taxon>
        <taxon>Alveolata</taxon>
        <taxon>Apicomplexa</taxon>
        <taxon>Aconoidasida</taxon>
        <taxon>Piroplasmida</taxon>
        <taxon>Babesiidae</taxon>
        <taxon>Babesia</taxon>
    </lineage>
</organism>